<evidence type="ECO:0000313" key="1">
    <source>
        <dbReference type="EMBL" id="CAD7005310.1"/>
    </source>
</evidence>
<name>A0A811V2M7_CERCA</name>
<reference evidence="1" key="1">
    <citation type="submission" date="2020-11" db="EMBL/GenBank/DDBJ databases">
        <authorList>
            <person name="Whitehead M."/>
        </authorList>
    </citation>
    <scope>NUCLEOTIDE SEQUENCE</scope>
    <source>
        <strain evidence="1">EGII</strain>
    </source>
</reference>
<dbReference type="AlphaFoldDB" id="A0A811V2M7"/>
<accession>A0A811V2M7</accession>
<protein>
    <submittedName>
        <fullName evidence="1">(Mediterranean fruit fly) hypothetical protein</fullName>
    </submittedName>
</protein>
<sequence length="59" mass="6433">RMVGINVAQTHVAYAQPATLGLFRILSCSISAKVQTSLICVHLTLRHTVRTGKKLKTAE</sequence>
<dbReference type="Proteomes" id="UP000606786">
    <property type="component" value="Unassembled WGS sequence"/>
</dbReference>
<dbReference type="EMBL" id="CAJHJT010000034">
    <property type="protein sequence ID" value="CAD7005310.1"/>
    <property type="molecule type" value="Genomic_DNA"/>
</dbReference>
<keyword evidence="2" id="KW-1185">Reference proteome</keyword>
<evidence type="ECO:0000313" key="2">
    <source>
        <dbReference type="Proteomes" id="UP000606786"/>
    </source>
</evidence>
<comment type="caution">
    <text evidence="1">The sequence shown here is derived from an EMBL/GenBank/DDBJ whole genome shotgun (WGS) entry which is preliminary data.</text>
</comment>
<proteinExistence type="predicted"/>
<gene>
    <name evidence="1" type="ORF">CCAP1982_LOCUS13670</name>
</gene>
<organism evidence="1 2">
    <name type="scientific">Ceratitis capitata</name>
    <name type="common">Mediterranean fruit fly</name>
    <name type="synonym">Tephritis capitata</name>
    <dbReference type="NCBI Taxonomy" id="7213"/>
    <lineage>
        <taxon>Eukaryota</taxon>
        <taxon>Metazoa</taxon>
        <taxon>Ecdysozoa</taxon>
        <taxon>Arthropoda</taxon>
        <taxon>Hexapoda</taxon>
        <taxon>Insecta</taxon>
        <taxon>Pterygota</taxon>
        <taxon>Neoptera</taxon>
        <taxon>Endopterygota</taxon>
        <taxon>Diptera</taxon>
        <taxon>Brachycera</taxon>
        <taxon>Muscomorpha</taxon>
        <taxon>Tephritoidea</taxon>
        <taxon>Tephritidae</taxon>
        <taxon>Ceratitis</taxon>
        <taxon>Ceratitis</taxon>
    </lineage>
</organism>
<feature type="non-terminal residue" evidence="1">
    <location>
        <position position="1"/>
    </location>
</feature>